<dbReference type="Gene3D" id="3.30.565.10">
    <property type="entry name" value="Histidine kinase-like ATPase, C-terminal domain"/>
    <property type="match status" value="1"/>
</dbReference>
<name>A0A6N6VN91_9HYPH</name>
<keyword evidence="9" id="KW-0732">Signal</keyword>
<feature type="domain" description="Histidine kinase" evidence="10">
    <location>
        <begin position="620"/>
        <end position="837"/>
    </location>
</feature>
<feature type="transmembrane region" description="Helical" evidence="8">
    <location>
        <begin position="55"/>
        <end position="79"/>
    </location>
</feature>
<evidence type="ECO:0000256" key="7">
    <source>
        <dbReference type="SAM" id="Coils"/>
    </source>
</evidence>
<dbReference type="CDD" id="cd00082">
    <property type="entry name" value="HisKA"/>
    <property type="match status" value="1"/>
</dbReference>
<feature type="signal peptide" evidence="9">
    <location>
        <begin position="1"/>
        <end position="31"/>
    </location>
</feature>
<dbReference type="InterPro" id="IPR036890">
    <property type="entry name" value="HATPase_C_sf"/>
</dbReference>
<keyword evidence="8" id="KW-0472">Membrane</keyword>
<feature type="coiled-coil region" evidence="7">
    <location>
        <begin position="214"/>
        <end position="241"/>
    </location>
</feature>
<sequence>MTDMRMPPARLRLGTSVFALGSALLAAPAAADTVPTSLQETLPKALATLGVPAEPVVSLYMLGALGIAAFGVLAAVAGFRAARVARRVALAREQELASLDARLHAAESILAAEPDAVFIWTPESLRAAPGTFQSRPRIVGSTATLVDPASGDLDFSYLLTRLEPENAGRLNTAVQRLRTRGARFSLHVQSLDGRTFEAEGRPAGALAVLWLRDVTGERAEVSRLNERVRQAESARARFEEHLMTAPFPAWRRNEEGKLVWVNAAYARAVDAATPQDAVERGLELLSEDILASLRRRLFDRNRASERAHAIMAGERRAIEVFEQRVSEGLAGLAVDVSALDATEAELRRHIESHAATLDRVATAVAICGPDKRLKFRNRAFETLWGLDPQWLDAEPTDSEMLDELRAMRRLPEQANFPAWKQVRMELYSSLDPLEEYWHLPDGRTIKVLGQAHPFGGVIYLYENVTEQLNLESSYNTLARVQRETIDHLYEGVAVFGSDGRLKLSNPAYARIWNLPAEMLSAEPHVNDIVEACRPLFSDKADADNLKARIMMASGVRSQATGRLNRPDGTVIDYAVVPLPDGASLLTYVDVTDSIRMELALRERNDALETADRLKSEFIGHVSYQLRTPLTNILGFGEILEAEMFGDLNPKQHEYTQGILESSDTLLDIVNDILDLTVIEAGAMTLDLSDVEISGVIRAAEDFAQRPAQKNRVVLKVDAPQDLGFIRADEKRIKQIMINLLSNALAFTSPGDTITIGAERLENTIQLYVADTGDGIKPEFQATVFDRFESRAGQDRRRGAGLGLSLVRSFVELHGGWVTLESTPDVGTRVTCHLPVRAPGAASPSSVTGPDVFFAPEPADLP</sequence>
<dbReference type="Proteomes" id="UP000468901">
    <property type="component" value="Unassembled WGS sequence"/>
</dbReference>
<evidence type="ECO:0000259" key="10">
    <source>
        <dbReference type="PROSITE" id="PS50109"/>
    </source>
</evidence>
<keyword evidence="12" id="KW-1185">Reference proteome</keyword>
<dbReference type="AlphaFoldDB" id="A0A6N6VN91"/>
<evidence type="ECO:0000256" key="6">
    <source>
        <dbReference type="ARBA" id="ARBA00023012"/>
    </source>
</evidence>
<comment type="catalytic activity">
    <reaction evidence="1">
        <text>ATP + protein L-histidine = ADP + protein N-phospho-L-histidine.</text>
        <dbReference type="EC" id="2.7.13.3"/>
    </reaction>
</comment>
<dbReference type="PRINTS" id="PR00344">
    <property type="entry name" value="BCTRLSENSOR"/>
</dbReference>
<evidence type="ECO:0000256" key="1">
    <source>
        <dbReference type="ARBA" id="ARBA00000085"/>
    </source>
</evidence>
<dbReference type="PROSITE" id="PS50109">
    <property type="entry name" value="HIS_KIN"/>
    <property type="match status" value="1"/>
</dbReference>
<dbReference type="InterPro" id="IPR050736">
    <property type="entry name" value="Sensor_HK_Regulatory"/>
</dbReference>
<keyword evidence="5" id="KW-0418">Kinase</keyword>
<dbReference type="PANTHER" id="PTHR43711">
    <property type="entry name" value="TWO-COMPONENT HISTIDINE KINASE"/>
    <property type="match status" value="1"/>
</dbReference>
<protein>
    <recommendedName>
        <fullName evidence="2">histidine kinase</fullName>
        <ecNumber evidence="2">2.7.13.3</ecNumber>
    </recommendedName>
</protein>
<dbReference type="InterPro" id="IPR004358">
    <property type="entry name" value="Sig_transdc_His_kin-like_C"/>
</dbReference>
<reference evidence="11 12" key="1">
    <citation type="submission" date="2019-09" db="EMBL/GenBank/DDBJ databases">
        <title>Parvibaculum sedimenti sp. nov., isolated from sediment.</title>
        <authorList>
            <person name="Wang Y."/>
        </authorList>
    </citation>
    <scope>NUCLEOTIDE SEQUENCE [LARGE SCALE GENOMIC DNA]</scope>
    <source>
        <strain evidence="11 12">HXT-9</strain>
    </source>
</reference>
<keyword evidence="8" id="KW-0812">Transmembrane</keyword>
<proteinExistence type="predicted"/>
<evidence type="ECO:0000256" key="4">
    <source>
        <dbReference type="ARBA" id="ARBA00022679"/>
    </source>
</evidence>
<dbReference type="Gene3D" id="3.30.450.20">
    <property type="entry name" value="PAS domain"/>
    <property type="match status" value="1"/>
</dbReference>
<dbReference type="RefSeq" id="WP_152214241.1">
    <property type="nucleotide sequence ID" value="NZ_WESC01000001.1"/>
</dbReference>
<keyword evidence="6" id="KW-0902">Two-component regulatory system</keyword>
<dbReference type="InterPro" id="IPR005467">
    <property type="entry name" value="His_kinase_dom"/>
</dbReference>
<keyword evidence="8" id="KW-1133">Transmembrane helix</keyword>
<dbReference type="InterPro" id="IPR003594">
    <property type="entry name" value="HATPase_dom"/>
</dbReference>
<organism evidence="11 12">
    <name type="scientific">Parvibaculum sedimenti</name>
    <dbReference type="NCBI Taxonomy" id="2608632"/>
    <lineage>
        <taxon>Bacteria</taxon>
        <taxon>Pseudomonadati</taxon>
        <taxon>Pseudomonadota</taxon>
        <taxon>Alphaproteobacteria</taxon>
        <taxon>Hyphomicrobiales</taxon>
        <taxon>Parvibaculaceae</taxon>
        <taxon>Parvibaculum</taxon>
    </lineage>
</organism>
<evidence type="ECO:0000256" key="2">
    <source>
        <dbReference type="ARBA" id="ARBA00012438"/>
    </source>
</evidence>
<keyword evidence="4" id="KW-0808">Transferase</keyword>
<dbReference type="SMART" id="SM00091">
    <property type="entry name" value="PAS"/>
    <property type="match status" value="3"/>
</dbReference>
<evidence type="ECO:0000256" key="3">
    <source>
        <dbReference type="ARBA" id="ARBA00022553"/>
    </source>
</evidence>
<dbReference type="GO" id="GO:0000155">
    <property type="term" value="F:phosphorelay sensor kinase activity"/>
    <property type="evidence" value="ECO:0007669"/>
    <property type="project" value="InterPro"/>
</dbReference>
<evidence type="ECO:0000313" key="12">
    <source>
        <dbReference type="Proteomes" id="UP000468901"/>
    </source>
</evidence>
<dbReference type="Pfam" id="PF12860">
    <property type="entry name" value="PAS_7"/>
    <property type="match status" value="2"/>
</dbReference>
<dbReference type="SUPFAM" id="SSF55874">
    <property type="entry name" value="ATPase domain of HSP90 chaperone/DNA topoisomerase II/histidine kinase"/>
    <property type="match status" value="1"/>
</dbReference>
<keyword evidence="3" id="KW-0597">Phosphoprotein</keyword>
<dbReference type="InterPro" id="IPR036097">
    <property type="entry name" value="HisK_dim/P_sf"/>
</dbReference>
<dbReference type="Pfam" id="PF00512">
    <property type="entry name" value="HisKA"/>
    <property type="match status" value="1"/>
</dbReference>
<dbReference type="Pfam" id="PF02518">
    <property type="entry name" value="HATPase_c"/>
    <property type="match status" value="1"/>
</dbReference>
<accession>A0A6N6VN91</accession>
<dbReference type="InterPro" id="IPR035965">
    <property type="entry name" value="PAS-like_dom_sf"/>
</dbReference>
<dbReference type="SMART" id="SM00387">
    <property type="entry name" value="HATPase_c"/>
    <property type="match status" value="1"/>
</dbReference>
<evidence type="ECO:0000256" key="9">
    <source>
        <dbReference type="SAM" id="SignalP"/>
    </source>
</evidence>
<feature type="chain" id="PRO_5026713292" description="histidine kinase" evidence="9">
    <location>
        <begin position="32"/>
        <end position="861"/>
    </location>
</feature>
<dbReference type="EMBL" id="WESC01000001">
    <property type="protein sequence ID" value="KAB7742687.1"/>
    <property type="molecule type" value="Genomic_DNA"/>
</dbReference>
<dbReference type="CDD" id="cd00075">
    <property type="entry name" value="HATPase"/>
    <property type="match status" value="1"/>
</dbReference>
<comment type="caution">
    <text evidence="11">The sequence shown here is derived from an EMBL/GenBank/DDBJ whole genome shotgun (WGS) entry which is preliminary data.</text>
</comment>
<evidence type="ECO:0000256" key="5">
    <source>
        <dbReference type="ARBA" id="ARBA00022777"/>
    </source>
</evidence>
<dbReference type="SUPFAM" id="SSF47384">
    <property type="entry name" value="Homodimeric domain of signal transducing histidine kinase"/>
    <property type="match status" value="1"/>
</dbReference>
<dbReference type="SUPFAM" id="SSF55785">
    <property type="entry name" value="PYP-like sensor domain (PAS domain)"/>
    <property type="match status" value="2"/>
</dbReference>
<evidence type="ECO:0000313" key="11">
    <source>
        <dbReference type="EMBL" id="KAB7742687.1"/>
    </source>
</evidence>
<dbReference type="EC" id="2.7.13.3" evidence="2"/>
<dbReference type="SMART" id="SM00388">
    <property type="entry name" value="HisKA"/>
    <property type="match status" value="1"/>
</dbReference>
<keyword evidence="7" id="KW-0175">Coiled coil</keyword>
<dbReference type="Gene3D" id="1.10.287.130">
    <property type="match status" value="1"/>
</dbReference>
<gene>
    <name evidence="11" type="ORF">F2P47_00710</name>
</gene>
<dbReference type="InterPro" id="IPR003661">
    <property type="entry name" value="HisK_dim/P_dom"/>
</dbReference>
<evidence type="ECO:0000256" key="8">
    <source>
        <dbReference type="SAM" id="Phobius"/>
    </source>
</evidence>
<dbReference type="PANTHER" id="PTHR43711:SF1">
    <property type="entry name" value="HISTIDINE KINASE 1"/>
    <property type="match status" value="1"/>
</dbReference>
<dbReference type="InterPro" id="IPR000014">
    <property type="entry name" value="PAS"/>
</dbReference>